<evidence type="ECO:0000256" key="1">
    <source>
        <dbReference type="ARBA" id="ARBA00006432"/>
    </source>
</evidence>
<dbReference type="Proteomes" id="UP001241758">
    <property type="component" value="Unassembled WGS sequence"/>
</dbReference>
<dbReference type="PROSITE" id="PS50075">
    <property type="entry name" value="CARRIER"/>
    <property type="match status" value="1"/>
</dbReference>
<comment type="caution">
    <text evidence="9">The sequence shown here is derived from an EMBL/GenBank/DDBJ whole genome shotgun (WGS) entry which is preliminary data.</text>
</comment>
<evidence type="ECO:0000256" key="5">
    <source>
        <dbReference type="ARBA" id="ARBA00022832"/>
    </source>
</evidence>
<feature type="region of interest" description="Disordered" evidence="7">
    <location>
        <begin position="687"/>
        <end position="717"/>
    </location>
</feature>
<dbReference type="Pfam" id="PF00501">
    <property type="entry name" value="AMP-binding"/>
    <property type="match status" value="1"/>
</dbReference>
<keyword evidence="10" id="KW-1185">Reference proteome</keyword>
<dbReference type="InterPro" id="IPR036736">
    <property type="entry name" value="ACP-like_sf"/>
</dbReference>
<reference evidence="9 10" key="1">
    <citation type="submission" date="2023-05" db="EMBL/GenBank/DDBJ databases">
        <title>Actinoplanes sp. NEAU-A12 genome sequencing.</title>
        <authorList>
            <person name="Wang Z.-S."/>
        </authorList>
    </citation>
    <scope>NUCLEOTIDE SEQUENCE [LARGE SCALE GENOMIC DNA]</scope>
    <source>
        <strain evidence="9 10">NEAU-A12</strain>
    </source>
</reference>
<keyword evidence="5" id="KW-0276">Fatty acid metabolism</keyword>
<organism evidence="9 10">
    <name type="scientific">Actinoplanes sandaracinus</name>
    <dbReference type="NCBI Taxonomy" id="3045177"/>
    <lineage>
        <taxon>Bacteria</taxon>
        <taxon>Bacillati</taxon>
        <taxon>Actinomycetota</taxon>
        <taxon>Actinomycetes</taxon>
        <taxon>Micromonosporales</taxon>
        <taxon>Micromonosporaceae</taxon>
        <taxon>Actinoplanes</taxon>
    </lineage>
</organism>
<protein>
    <submittedName>
        <fullName evidence="9">AMP-binding protein</fullName>
    </submittedName>
</protein>
<evidence type="ECO:0000256" key="7">
    <source>
        <dbReference type="SAM" id="MobiDB-lite"/>
    </source>
</evidence>
<evidence type="ECO:0000259" key="8">
    <source>
        <dbReference type="PROSITE" id="PS50075"/>
    </source>
</evidence>
<dbReference type="SUPFAM" id="SSF56801">
    <property type="entry name" value="Acetyl-CoA synthetase-like"/>
    <property type="match status" value="1"/>
</dbReference>
<dbReference type="PANTHER" id="PTHR22754:SF32">
    <property type="entry name" value="DISCO-INTERACTING PROTEIN 2"/>
    <property type="match status" value="1"/>
</dbReference>
<evidence type="ECO:0000256" key="2">
    <source>
        <dbReference type="ARBA" id="ARBA00022450"/>
    </source>
</evidence>
<evidence type="ECO:0000256" key="4">
    <source>
        <dbReference type="ARBA" id="ARBA00022598"/>
    </source>
</evidence>
<dbReference type="InterPro" id="IPR020806">
    <property type="entry name" value="PKS_PP-bd"/>
</dbReference>
<dbReference type="Gene3D" id="3.40.50.12780">
    <property type="entry name" value="N-terminal domain of ligase-like"/>
    <property type="match status" value="1"/>
</dbReference>
<dbReference type="InterPro" id="IPR040097">
    <property type="entry name" value="FAAL/FAAC"/>
</dbReference>
<dbReference type="InterPro" id="IPR009081">
    <property type="entry name" value="PP-bd_ACP"/>
</dbReference>
<dbReference type="InterPro" id="IPR042099">
    <property type="entry name" value="ANL_N_sf"/>
</dbReference>
<comment type="similarity">
    <text evidence="1">Belongs to the ATP-dependent AMP-binding enzyme family.</text>
</comment>
<keyword evidence="4" id="KW-0436">Ligase</keyword>
<evidence type="ECO:0000313" key="9">
    <source>
        <dbReference type="EMBL" id="MDI6103007.1"/>
    </source>
</evidence>
<keyword evidence="2" id="KW-0596">Phosphopantetheine</keyword>
<name>A0ABT6WTB8_9ACTN</name>
<dbReference type="RefSeq" id="WP_282764014.1">
    <property type="nucleotide sequence ID" value="NZ_JASCTH010000023.1"/>
</dbReference>
<dbReference type="InterPro" id="IPR025110">
    <property type="entry name" value="AMP-bd_C"/>
</dbReference>
<keyword evidence="3" id="KW-0597">Phosphoprotein</keyword>
<dbReference type="Pfam" id="PF23024">
    <property type="entry name" value="AMP-dom_DIP2-like"/>
    <property type="match status" value="1"/>
</dbReference>
<dbReference type="Pfam" id="PF00550">
    <property type="entry name" value="PP-binding"/>
    <property type="match status" value="1"/>
</dbReference>
<dbReference type="SMART" id="SM00823">
    <property type="entry name" value="PKS_PP"/>
    <property type="match status" value="1"/>
</dbReference>
<dbReference type="EMBL" id="JASCTH010000023">
    <property type="protein sequence ID" value="MDI6103007.1"/>
    <property type="molecule type" value="Genomic_DNA"/>
</dbReference>
<dbReference type="InterPro" id="IPR045851">
    <property type="entry name" value="AMP-bd_C_sf"/>
</dbReference>
<evidence type="ECO:0000313" key="10">
    <source>
        <dbReference type="Proteomes" id="UP001241758"/>
    </source>
</evidence>
<dbReference type="CDD" id="cd05931">
    <property type="entry name" value="FAAL"/>
    <property type="match status" value="1"/>
</dbReference>
<dbReference type="Gene3D" id="3.30.300.30">
    <property type="match status" value="1"/>
</dbReference>
<feature type="compositionally biased region" description="Pro residues" evidence="7">
    <location>
        <begin position="707"/>
        <end position="717"/>
    </location>
</feature>
<dbReference type="PANTHER" id="PTHR22754">
    <property type="entry name" value="DISCO-INTERACTING PROTEIN 2 DIP2 -RELATED"/>
    <property type="match status" value="1"/>
</dbReference>
<sequence>MTWHDVLSEAAGQWPDRTAFTFHAEEAGPPARFSYADLDRRSRAIAADLIDRGLAGRPVLLLFPAGLDYVAAFFGCLYAGAVAVPAYPPQRHRRSVERVVAIMRDCAADTALTTATVRDRLTPRLSEVPELAGLRLIATDTVADSAAAAFTAPPLDDDSLAFLQYTSGSTASPRGVVLTHRNLLANTTLIRELFALPPDMRGVSWLPMYHDMGLIGSVMATVARGGSMALMAPATFARDPFRWLSLISAERANVSGGPNFAYDLCVEQITEEQKEQLDLSCWEVAFNGAEPVRESTLRRFADAFAVSGFRSRALLPCYGLAEASLVVSAGPAGTGYRSLSAGDGAGRPLVASGALPPQQRVEVVDPESGAPVPDGVEGEIWVHGPSVAQGYFNRAEATEQTFGATLAGTDAPRFLRTGDLGFLRDGQLVVTGRRKDLIVIRGRNHYPQDIELTAGRCSPALRPNGGAAFSVPGADGAESLVVVHELRHGQDEPDLGALARDIQAAVAEEHEVRPAAVVLIRTASLPRTSSGKVARYACRAAYLADELLVLGMVRDEARPDHAPVAAAETVPVTPQGVTDLLLACVAELTGMSPDQIDASRFLAEVGLDSLETLRLQHLVQRRLGVTTAAEQWTSGSIADLAAALAAARRQEPQVSEPEQSGAGDRPLTDTQRAMWFLQQLAPHSSGYHVSLAVGGGGGGPPRARGPAGPPHGAPPQA</sequence>
<evidence type="ECO:0000256" key="3">
    <source>
        <dbReference type="ARBA" id="ARBA00022553"/>
    </source>
</evidence>
<feature type="domain" description="Carrier" evidence="8">
    <location>
        <begin position="575"/>
        <end position="651"/>
    </location>
</feature>
<accession>A0ABT6WTB8</accession>
<keyword evidence="6" id="KW-0443">Lipid metabolism</keyword>
<dbReference type="InterPro" id="IPR000873">
    <property type="entry name" value="AMP-dep_synth/lig_dom"/>
</dbReference>
<feature type="non-terminal residue" evidence="9">
    <location>
        <position position="717"/>
    </location>
</feature>
<dbReference type="SUPFAM" id="SSF47336">
    <property type="entry name" value="ACP-like"/>
    <property type="match status" value="1"/>
</dbReference>
<proteinExistence type="inferred from homology"/>
<dbReference type="Gene3D" id="1.10.1200.10">
    <property type="entry name" value="ACP-like"/>
    <property type="match status" value="1"/>
</dbReference>
<evidence type="ECO:0000256" key="6">
    <source>
        <dbReference type="ARBA" id="ARBA00023098"/>
    </source>
</evidence>
<gene>
    <name evidence="9" type="ORF">QLQ12_30775</name>
</gene>